<dbReference type="InterPro" id="IPR036073">
    <property type="entry name" value="Desulfoferrodoxin_Fe-bd_dom_sf"/>
</dbReference>
<protein>
    <recommendedName>
        <fullName evidence="6">Desulfoferrodoxin ferrous iron-binding domain-containing protein</fullName>
    </recommendedName>
</protein>
<evidence type="ECO:0000256" key="2">
    <source>
        <dbReference type="ARBA" id="ARBA00022448"/>
    </source>
</evidence>
<dbReference type="PANTHER" id="PTHR36541">
    <property type="entry name" value="SUPEROXIDE REDUCTASE-RELATED"/>
    <property type="match status" value="1"/>
</dbReference>
<dbReference type="EMBL" id="JAHLFG010000036">
    <property type="protein sequence ID" value="MBU3826509.1"/>
    <property type="molecule type" value="Genomic_DNA"/>
</dbReference>
<reference evidence="7" key="2">
    <citation type="submission" date="2021-04" db="EMBL/GenBank/DDBJ databases">
        <authorList>
            <person name="Gilroy R."/>
        </authorList>
    </citation>
    <scope>NUCLEOTIDE SEQUENCE</scope>
    <source>
        <strain evidence="7">687</strain>
    </source>
</reference>
<comment type="caution">
    <text evidence="7">The sequence shown here is derived from an EMBL/GenBank/DDBJ whole genome shotgun (WGS) entry which is preliminary data.</text>
</comment>
<name>A0A9E2KM72_9GAMM</name>
<gene>
    <name evidence="7" type="ORF">IAA31_03355</name>
</gene>
<dbReference type="SUPFAM" id="SSF49367">
    <property type="entry name" value="Superoxide reductase-like"/>
    <property type="match status" value="1"/>
</dbReference>
<dbReference type="SUPFAM" id="SSF57802">
    <property type="entry name" value="Rubredoxin-like"/>
    <property type="match status" value="1"/>
</dbReference>
<organism evidence="7 8">
    <name type="scientific">Candidatus Anaerobiospirillum merdipullorum</name>
    <dbReference type="NCBI Taxonomy" id="2838450"/>
    <lineage>
        <taxon>Bacteria</taxon>
        <taxon>Pseudomonadati</taxon>
        <taxon>Pseudomonadota</taxon>
        <taxon>Gammaproteobacteria</taxon>
        <taxon>Aeromonadales</taxon>
        <taxon>Succinivibrionaceae</taxon>
        <taxon>Anaerobiospirillum</taxon>
    </lineage>
</organism>
<keyword evidence="4" id="KW-0249">Electron transport</keyword>
<sequence>MQVKFYICQHCGNILFTVCDSGVVPTCCSDPMQELKAGTTDAATEKHVPVYGVDGNKVTVQVGEVEHPMMPYHYIGWICVETANGQVLFKELSPKDAPVAEFALAEGDSVKTVYAWCNQHGLWKAE</sequence>
<dbReference type="GO" id="GO:0016491">
    <property type="term" value="F:oxidoreductase activity"/>
    <property type="evidence" value="ECO:0007669"/>
    <property type="project" value="InterPro"/>
</dbReference>
<evidence type="ECO:0000313" key="8">
    <source>
        <dbReference type="Proteomes" id="UP000824150"/>
    </source>
</evidence>
<evidence type="ECO:0000256" key="3">
    <source>
        <dbReference type="ARBA" id="ARBA00022723"/>
    </source>
</evidence>
<dbReference type="InterPro" id="IPR051233">
    <property type="entry name" value="Desulfoferrodoxin_SOR"/>
</dbReference>
<evidence type="ECO:0000259" key="6">
    <source>
        <dbReference type="Pfam" id="PF01880"/>
    </source>
</evidence>
<dbReference type="PANTHER" id="PTHR36541:SF1">
    <property type="entry name" value="SUPEROXIDE REDUCTASE-RELATED"/>
    <property type="match status" value="1"/>
</dbReference>
<accession>A0A9E2KM72</accession>
<feature type="domain" description="Desulfoferrodoxin ferrous iron-binding" evidence="6">
    <location>
        <begin position="40"/>
        <end position="125"/>
    </location>
</feature>
<dbReference type="AlphaFoldDB" id="A0A9E2KM72"/>
<dbReference type="Gene3D" id="2.60.40.730">
    <property type="entry name" value="SOR catalytic domain"/>
    <property type="match status" value="1"/>
</dbReference>
<reference evidence="7" key="1">
    <citation type="journal article" date="2021" name="PeerJ">
        <title>Extensive microbial diversity within the chicken gut microbiome revealed by metagenomics and culture.</title>
        <authorList>
            <person name="Gilroy R."/>
            <person name="Ravi A."/>
            <person name="Getino M."/>
            <person name="Pursley I."/>
            <person name="Horton D.L."/>
            <person name="Alikhan N.F."/>
            <person name="Baker D."/>
            <person name="Gharbi K."/>
            <person name="Hall N."/>
            <person name="Watson M."/>
            <person name="Adriaenssens E.M."/>
            <person name="Foster-Nyarko E."/>
            <person name="Jarju S."/>
            <person name="Secka A."/>
            <person name="Antonio M."/>
            <person name="Oren A."/>
            <person name="Chaudhuri R.R."/>
            <person name="La Ragione R."/>
            <person name="Hildebrand F."/>
            <person name="Pallen M.J."/>
        </authorList>
    </citation>
    <scope>NUCLEOTIDE SEQUENCE</scope>
    <source>
        <strain evidence="7">687</strain>
    </source>
</reference>
<keyword evidence="5" id="KW-0408">Iron</keyword>
<keyword evidence="2" id="KW-0813">Transport</keyword>
<dbReference type="InterPro" id="IPR002742">
    <property type="entry name" value="Desulfoferrodoxin_Fe-bd_dom"/>
</dbReference>
<evidence type="ECO:0000256" key="4">
    <source>
        <dbReference type="ARBA" id="ARBA00022982"/>
    </source>
</evidence>
<dbReference type="Pfam" id="PF01880">
    <property type="entry name" value="Desulfoferrodox"/>
    <property type="match status" value="1"/>
</dbReference>
<evidence type="ECO:0000256" key="5">
    <source>
        <dbReference type="ARBA" id="ARBA00023004"/>
    </source>
</evidence>
<proteinExistence type="inferred from homology"/>
<keyword evidence="3" id="KW-0479">Metal-binding</keyword>
<dbReference type="GO" id="GO:0005506">
    <property type="term" value="F:iron ion binding"/>
    <property type="evidence" value="ECO:0007669"/>
    <property type="project" value="InterPro"/>
</dbReference>
<comment type="similarity">
    <text evidence="1">Belongs to the desulfoferrodoxin family.</text>
</comment>
<evidence type="ECO:0000313" key="7">
    <source>
        <dbReference type="EMBL" id="MBU3826509.1"/>
    </source>
</evidence>
<evidence type="ECO:0000256" key="1">
    <source>
        <dbReference type="ARBA" id="ARBA00005941"/>
    </source>
</evidence>
<dbReference type="Proteomes" id="UP000824150">
    <property type="component" value="Unassembled WGS sequence"/>
</dbReference>